<name>A0A395JP10_9GAMM</name>
<dbReference type="OrthoDB" id="6286134at2"/>
<keyword evidence="1" id="KW-0812">Transmembrane</keyword>
<keyword evidence="1" id="KW-1133">Transmembrane helix</keyword>
<accession>A0A395JP10</accession>
<dbReference type="Proteomes" id="UP000253083">
    <property type="component" value="Unassembled WGS sequence"/>
</dbReference>
<evidence type="ECO:0000313" key="3">
    <source>
        <dbReference type="Proteomes" id="UP000253083"/>
    </source>
</evidence>
<feature type="transmembrane region" description="Helical" evidence="1">
    <location>
        <begin position="54"/>
        <end position="74"/>
    </location>
</feature>
<dbReference type="InParanoid" id="A0A395JP10"/>
<reference evidence="2 3" key="1">
    <citation type="submission" date="2018-06" db="EMBL/GenBank/DDBJ databases">
        <title>Genomic Encyclopedia of Type Strains, Phase IV (KMG-IV): sequencing the most valuable type-strain genomes for metagenomic binning, comparative biology and taxonomic classification.</title>
        <authorList>
            <person name="Goeker M."/>
        </authorList>
    </citation>
    <scope>NUCLEOTIDE SEQUENCE [LARGE SCALE GENOMIC DNA]</scope>
    <source>
        <strain evidence="2 3">DSM 24032</strain>
    </source>
</reference>
<dbReference type="AlphaFoldDB" id="A0A395JP10"/>
<protein>
    <recommendedName>
        <fullName evidence="4">Tetratricopeptide repeat protein</fullName>
    </recommendedName>
</protein>
<evidence type="ECO:0000313" key="2">
    <source>
        <dbReference type="EMBL" id="RBP53237.1"/>
    </source>
</evidence>
<evidence type="ECO:0008006" key="4">
    <source>
        <dbReference type="Google" id="ProtNLM"/>
    </source>
</evidence>
<dbReference type="InterPro" id="IPR011990">
    <property type="entry name" value="TPR-like_helical_dom_sf"/>
</dbReference>
<dbReference type="Gene3D" id="1.25.40.10">
    <property type="entry name" value="Tetratricopeptide repeat domain"/>
    <property type="match status" value="2"/>
</dbReference>
<dbReference type="EMBL" id="QNRT01000001">
    <property type="protein sequence ID" value="RBP53237.1"/>
    <property type="molecule type" value="Genomic_DNA"/>
</dbReference>
<dbReference type="SUPFAM" id="SSF48452">
    <property type="entry name" value="TPR-like"/>
    <property type="match status" value="1"/>
</dbReference>
<proteinExistence type="predicted"/>
<comment type="caution">
    <text evidence="2">The sequence shown here is derived from an EMBL/GenBank/DDBJ whole genome shotgun (WGS) entry which is preliminary data.</text>
</comment>
<sequence>MNDLDTDSVKLGTAIKPAAYSAPGELLSKPREGLEGKGSGIELRVTSRWWHSEFNLMLAAFGLLAVAAVLFVMLTPTPESTQAKVSKLVQLDGTSQVEQAVIDVVAPWDESQGAEARADAQDILADVLTLKKNLESKDVREWADDRFSSALGSATSGDEFYKRQQFAEAIQAYQTSRSSLEALLGLVPEVLDAKLAAGEDAISLGKTDLARGLFEQALRLERNNIEALKGLDRAKTLDQVLLIVSQAKDVEERFKHNDELTTALQAQSRYEEALALDAAYEPALVGLDRVKQDIVDKRYRDAMTAGFNSLFAAQYTAAKNAFSSALTIRPNDPTAAAAYRQSLASDKRSSLSALLSSAKQLEANEQWRSALSNYQVVLQRDPNQITAKLGKIRASARAQLQAEIESVLSDQLALAREAQRRHAETVLADAKAIRSPGPSLLAQITQIESAFQRIDTNLKVALTSDSATSVTLVRDGSKPLVLGRFTQKNLALKPGRYLVSGERLGFHDVRRELELHAGGDDIIKISIVCTQPIVGNVTSAESKQAQR</sequence>
<dbReference type="RefSeq" id="WP_113952825.1">
    <property type="nucleotide sequence ID" value="NZ_QNRT01000001.1"/>
</dbReference>
<keyword evidence="3" id="KW-1185">Reference proteome</keyword>
<evidence type="ECO:0000256" key="1">
    <source>
        <dbReference type="SAM" id="Phobius"/>
    </source>
</evidence>
<gene>
    <name evidence="2" type="ORF">DFR28_101623</name>
</gene>
<keyword evidence="1" id="KW-0472">Membrane</keyword>
<organism evidence="2 3">
    <name type="scientific">Arenicella xantha</name>
    <dbReference type="NCBI Taxonomy" id="644221"/>
    <lineage>
        <taxon>Bacteria</taxon>
        <taxon>Pseudomonadati</taxon>
        <taxon>Pseudomonadota</taxon>
        <taxon>Gammaproteobacteria</taxon>
        <taxon>Arenicellales</taxon>
        <taxon>Arenicellaceae</taxon>
        <taxon>Arenicella</taxon>
    </lineage>
</organism>